<comment type="similarity">
    <text evidence="1">Belongs to the methylthioribose kinase family.</text>
</comment>
<dbReference type="RefSeq" id="WP_237361126.1">
    <property type="nucleotide sequence ID" value="NZ_CAKLDM010000002.1"/>
</dbReference>
<comment type="subunit">
    <text evidence="2">Homodimer.</text>
</comment>
<evidence type="ECO:0000256" key="4">
    <source>
        <dbReference type="ARBA" id="ARBA00022679"/>
    </source>
</evidence>
<dbReference type="Gene3D" id="3.90.1200.10">
    <property type="match status" value="1"/>
</dbReference>
<dbReference type="EMBL" id="CAKLDM010000002">
    <property type="protein sequence ID" value="CAH0538968.1"/>
    <property type="molecule type" value="Genomic_DNA"/>
</dbReference>
<keyword evidence="5" id="KW-0547">Nucleotide-binding</keyword>
<keyword evidence="6 9" id="KW-0418">Kinase</keyword>
<reference evidence="9" key="1">
    <citation type="submission" date="2021-11" db="EMBL/GenBank/DDBJ databases">
        <authorList>
            <person name="Rodrigo-Torres L."/>
            <person name="Arahal R. D."/>
            <person name="Lucena T."/>
        </authorList>
    </citation>
    <scope>NUCLEOTIDE SEQUENCE</scope>
    <source>
        <strain evidence="9">CECT 7928</strain>
    </source>
</reference>
<protein>
    <recommendedName>
        <fullName evidence="3">S-methyl-5-thioribose kinase</fullName>
        <ecNumber evidence="3">2.7.1.100</ecNumber>
    </recommendedName>
</protein>
<evidence type="ECO:0000256" key="2">
    <source>
        <dbReference type="ARBA" id="ARBA00011738"/>
    </source>
</evidence>
<dbReference type="InterPro" id="IPR002575">
    <property type="entry name" value="Aminoglycoside_PTrfase"/>
</dbReference>
<evidence type="ECO:0000256" key="3">
    <source>
        <dbReference type="ARBA" id="ARBA00012128"/>
    </source>
</evidence>
<evidence type="ECO:0000313" key="9">
    <source>
        <dbReference type="EMBL" id="CAH0538968.1"/>
    </source>
</evidence>
<dbReference type="InterPro" id="IPR009212">
    <property type="entry name" value="Methylthioribose_kinase"/>
</dbReference>
<proteinExistence type="inferred from homology"/>
<accession>A0ABM9A2W8</accession>
<dbReference type="GO" id="GO:0046522">
    <property type="term" value="F:S-methyl-5-thioribose kinase activity"/>
    <property type="evidence" value="ECO:0007669"/>
    <property type="project" value="UniProtKB-EC"/>
</dbReference>
<gene>
    <name evidence="9" type="primary">mtnK</name>
    <name evidence="9" type="ORF">VMF7928_01798</name>
</gene>
<evidence type="ECO:0000313" key="10">
    <source>
        <dbReference type="Proteomes" id="UP000838748"/>
    </source>
</evidence>
<dbReference type="SUPFAM" id="SSF56112">
    <property type="entry name" value="Protein kinase-like (PK-like)"/>
    <property type="match status" value="1"/>
</dbReference>
<dbReference type="EC" id="2.7.1.100" evidence="3"/>
<dbReference type="Pfam" id="PF01636">
    <property type="entry name" value="APH"/>
    <property type="match status" value="1"/>
</dbReference>
<comment type="caution">
    <text evidence="9">The sequence shown here is derived from an EMBL/GenBank/DDBJ whole genome shotgun (WGS) entry which is preliminary data.</text>
</comment>
<evidence type="ECO:0000256" key="6">
    <source>
        <dbReference type="ARBA" id="ARBA00022777"/>
    </source>
</evidence>
<name>A0ABM9A2W8_9VIBR</name>
<keyword evidence="4 9" id="KW-0808">Transferase</keyword>
<dbReference type="PIRSF" id="PIRSF031134">
    <property type="entry name" value="MTRK"/>
    <property type="match status" value="1"/>
</dbReference>
<feature type="domain" description="Aminoglycoside phosphotransferase" evidence="8">
    <location>
        <begin position="40"/>
        <end position="273"/>
    </location>
</feature>
<dbReference type="PANTHER" id="PTHR34273:SF2">
    <property type="entry name" value="METHYLTHIORIBOSE KINASE"/>
    <property type="match status" value="1"/>
</dbReference>
<dbReference type="Gene3D" id="3.30.200.20">
    <property type="entry name" value="Phosphorylase Kinase, domain 1"/>
    <property type="match status" value="1"/>
</dbReference>
<keyword evidence="7" id="KW-0067">ATP-binding</keyword>
<dbReference type="Proteomes" id="UP000838748">
    <property type="component" value="Unassembled WGS sequence"/>
</dbReference>
<keyword evidence="10" id="KW-1185">Reference proteome</keyword>
<evidence type="ECO:0000256" key="7">
    <source>
        <dbReference type="ARBA" id="ARBA00022840"/>
    </source>
</evidence>
<dbReference type="NCBIfam" id="TIGR01767">
    <property type="entry name" value="MTRK"/>
    <property type="match status" value="1"/>
</dbReference>
<evidence type="ECO:0000256" key="5">
    <source>
        <dbReference type="ARBA" id="ARBA00022741"/>
    </source>
</evidence>
<evidence type="ECO:0000256" key="1">
    <source>
        <dbReference type="ARBA" id="ARBA00010165"/>
    </source>
</evidence>
<dbReference type="PANTHER" id="PTHR34273">
    <property type="entry name" value="METHYLTHIORIBOSE KINASE"/>
    <property type="match status" value="1"/>
</dbReference>
<sequence length="424" mass="48170">MQKAAQDKYLPKTNETLPHYISEKLPAHIQLGGEPSNWSVKEVGDGNLNLVFIVAGTEKTIVVKQALPYVRAAGESWKLSTKRAFFEYNILALEARFAGQDLVPEVYFYDEEQALCAMEYLSPHIILRKELMAGKQFPNLAEDIGRFLARSLFFTSDLGMNAEEKKALVSKFVVNDELCKITEDLIFTEPYYDAELNDWTSPQLDEDVKKVWQDEEMIQVAMRYKYKFMTEAQALLHGDLHSGSIMVADSDTKVIDPEFGFMGPMAFDIGNYIGNLFLAYFSRPGWQSEEEECSLSQNWLLEQVSKTWQVFVAQFTQLWADKAQGEAYPVAIYQQGLGQAALTRAQQSFFETLLEDTLVNAGLEINRRIIGFAGVADFKEIADADLRAECERSALKLARELIVNARQYEDLQSVARYVQHCNKS</sequence>
<dbReference type="InterPro" id="IPR011009">
    <property type="entry name" value="Kinase-like_dom_sf"/>
</dbReference>
<organism evidence="9 10">
    <name type="scientific">Vibrio marisflavi CECT 7928</name>
    <dbReference type="NCBI Taxonomy" id="634439"/>
    <lineage>
        <taxon>Bacteria</taxon>
        <taxon>Pseudomonadati</taxon>
        <taxon>Pseudomonadota</taxon>
        <taxon>Gammaproteobacteria</taxon>
        <taxon>Vibrionales</taxon>
        <taxon>Vibrionaceae</taxon>
        <taxon>Vibrio</taxon>
    </lineage>
</organism>
<evidence type="ECO:0000259" key="8">
    <source>
        <dbReference type="Pfam" id="PF01636"/>
    </source>
</evidence>